<evidence type="ECO:0000256" key="6">
    <source>
        <dbReference type="RuleBase" id="RU000320"/>
    </source>
</evidence>
<dbReference type="InterPro" id="IPR010227">
    <property type="entry name" value="NADH_Q_OxRdtase_chainM/4"/>
</dbReference>
<dbReference type="Proteomes" id="UP000886812">
    <property type="component" value="Unassembled WGS sequence"/>
</dbReference>
<gene>
    <name evidence="9" type="ORF">IAC75_03200</name>
</gene>
<dbReference type="GO" id="GO:0016020">
    <property type="term" value="C:membrane"/>
    <property type="evidence" value="ECO:0007669"/>
    <property type="project" value="UniProtKB-SubCell"/>
</dbReference>
<dbReference type="AlphaFoldDB" id="A0A9D1NKJ7"/>
<comment type="caution">
    <text evidence="9">The sequence shown here is derived from an EMBL/GenBank/DDBJ whole genome shotgun (WGS) entry which is preliminary data.</text>
</comment>
<dbReference type="InterPro" id="IPR003918">
    <property type="entry name" value="NADH_UbQ_OxRdtase"/>
</dbReference>
<keyword evidence="3 6" id="KW-0812">Transmembrane</keyword>
<reference evidence="9" key="1">
    <citation type="submission" date="2020-10" db="EMBL/GenBank/DDBJ databases">
        <authorList>
            <person name="Gilroy R."/>
        </authorList>
    </citation>
    <scope>NUCLEOTIDE SEQUENCE</scope>
    <source>
        <strain evidence="9">10669</strain>
    </source>
</reference>
<protein>
    <submittedName>
        <fullName evidence="9">NADH-quinone oxidoreductase subunit M</fullName>
        <ecNumber evidence="9">1.6.5.-</ecNumber>
    </submittedName>
</protein>
<feature type="transmembrane region" description="Helical" evidence="7">
    <location>
        <begin position="118"/>
        <end position="138"/>
    </location>
</feature>
<feature type="transmembrane region" description="Helical" evidence="7">
    <location>
        <begin position="382"/>
        <end position="406"/>
    </location>
</feature>
<dbReference type="PANTHER" id="PTHR43507:SF4">
    <property type="entry name" value="PROTON-TRANSLOCATING NADH-QUINONE OXIDOREDUCTASE, CHAIN M"/>
    <property type="match status" value="1"/>
</dbReference>
<dbReference type="GO" id="GO:0012505">
    <property type="term" value="C:endomembrane system"/>
    <property type="evidence" value="ECO:0007669"/>
    <property type="project" value="UniProtKB-SubCell"/>
</dbReference>
<dbReference type="GO" id="GO:0048039">
    <property type="term" value="F:ubiquinone binding"/>
    <property type="evidence" value="ECO:0007669"/>
    <property type="project" value="TreeGrafter"/>
</dbReference>
<feature type="transmembrane region" description="Helical" evidence="7">
    <location>
        <begin position="215"/>
        <end position="238"/>
    </location>
</feature>
<feature type="domain" description="NADH:quinone oxidoreductase/Mrp antiporter transmembrane" evidence="8">
    <location>
        <begin position="137"/>
        <end position="438"/>
    </location>
</feature>
<dbReference type="PANTHER" id="PTHR43507">
    <property type="entry name" value="NADH-UBIQUINONE OXIDOREDUCTASE CHAIN 4"/>
    <property type="match status" value="1"/>
</dbReference>
<feature type="transmembrane region" description="Helical" evidence="7">
    <location>
        <begin position="476"/>
        <end position="495"/>
    </location>
</feature>
<dbReference type="InterPro" id="IPR001750">
    <property type="entry name" value="ND/Mrp_TM"/>
</dbReference>
<evidence type="ECO:0000256" key="2">
    <source>
        <dbReference type="ARBA" id="ARBA00009025"/>
    </source>
</evidence>
<sequence length="645" mass="67828">MNGSSMLLQIAVAVPLAAAALMLFSGRFSAGVRKAVAGLGFCVPAVIALALFALFPSAEKLGGYAFVSRCESFGVPELSVWLQFGLNGISLPLFLMAAFVGAAAGIRALSTKDVAQPGLYFAVILVMFGGVLGVFSAIDVFSFYIFHEFALIPTFIAILLWGGYARKTTALTMAIYLTLGAMVSLAGLVALYFALPETYPFSFRGIRDAVAAGEIFDGNVSVIFALLLFGFGILVSLFPFHTWAPDTYASAPTPVSMLHAGVLKKFGLYGLIQLGALALPQGLAEWQNWIIWLALGNIVLIGLIAMTQKDLKQMVAYSSVMHMGPIFLGIAAFAISGGNTAGLGGAVVLMFAHGLSVALLFHLGQAVCDRTGTYEMAKMGGLTAKAPVLAAFFVAATMASIGLPGFANFWGELTIFASLAQIQPSWLLGAIVLSIVISAIYGLRAVAKIFYGKNSGIALTEEQFEKVRDITPAERVPALILFAALVAVGFVPSLITKNIDETLTRDFAPAANVLRGDVVADEEAVPAEPLVEGEVIILDGVLPALPAVPAEPCEPCGENAGAPAGELAKTITVSVSGAVENPGEFTLDEASATLLKLFEQTKIDPSATFVSVLRVDGRFAFDLEELRSGDAEDIPLEDGDKISIE</sequence>
<dbReference type="NCBIfam" id="TIGR01972">
    <property type="entry name" value="NDH_I_M"/>
    <property type="match status" value="1"/>
</dbReference>
<dbReference type="Pfam" id="PF00361">
    <property type="entry name" value="Proton_antipo_M"/>
    <property type="match status" value="1"/>
</dbReference>
<evidence type="ECO:0000256" key="3">
    <source>
        <dbReference type="ARBA" id="ARBA00022692"/>
    </source>
</evidence>
<dbReference type="GO" id="GO:0003954">
    <property type="term" value="F:NADH dehydrogenase activity"/>
    <property type="evidence" value="ECO:0007669"/>
    <property type="project" value="TreeGrafter"/>
</dbReference>
<comment type="similarity">
    <text evidence="2">Belongs to the complex I subunit 4 family.</text>
</comment>
<keyword evidence="5 7" id="KW-0472">Membrane</keyword>
<dbReference type="PRINTS" id="PR01437">
    <property type="entry name" value="NUOXDRDTASE4"/>
</dbReference>
<name>A0A9D1NKJ7_9BACT</name>
<dbReference type="Gene3D" id="3.10.560.10">
    <property type="entry name" value="Outer membrane lipoprotein wza domain like"/>
    <property type="match status" value="1"/>
</dbReference>
<feature type="transmembrane region" description="Helical" evidence="7">
    <location>
        <begin position="174"/>
        <end position="195"/>
    </location>
</feature>
<feature type="transmembrane region" description="Helical" evidence="7">
    <location>
        <begin position="36"/>
        <end position="58"/>
    </location>
</feature>
<keyword evidence="9" id="KW-0560">Oxidoreductase</keyword>
<evidence type="ECO:0000256" key="1">
    <source>
        <dbReference type="ARBA" id="ARBA00004127"/>
    </source>
</evidence>
<feature type="transmembrane region" description="Helical" evidence="7">
    <location>
        <begin position="78"/>
        <end position="106"/>
    </location>
</feature>
<accession>A0A9D1NKJ7</accession>
<feature type="transmembrane region" description="Helical" evidence="7">
    <location>
        <begin position="6"/>
        <end position="24"/>
    </location>
</feature>
<feature type="transmembrane region" description="Helical" evidence="7">
    <location>
        <begin position="341"/>
        <end position="361"/>
    </location>
</feature>
<keyword evidence="4 7" id="KW-1133">Transmembrane helix</keyword>
<feature type="transmembrane region" description="Helical" evidence="7">
    <location>
        <begin position="426"/>
        <end position="443"/>
    </location>
</feature>
<feature type="transmembrane region" description="Helical" evidence="7">
    <location>
        <begin position="144"/>
        <end position="162"/>
    </location>
</feature>
<evidence type="ECO:0000313" key="9">
    <source>
        <dbReference type="EMBL" id="HIV04143.1"/>
    </source>
</evidence>
<feature type="transmembrane region" description="Helical" evidence="7">
    <location>
        <begin position="266"/>
        <end position="283"/>
    </location>
</feature>
<feature type="transmembrane region" description="Helical" evidence="7">
    <location>
        <begin position="314"/>
        <end position="335"/>
    </location>
</feature>
<dbReference type="GO" id="GO:0015990">
    <property type="term" value="P:electron transport coupled proton transport"/>
    <property type="evidence" value="ECO:0007669"/>
    <property type="project" value="TreeGrafter"/>
</dbReference>
<comment type="subcellular location">
    <subcellularLocation>
        <location evidence="1">Endomembrane system</location>
        <topology evidence="1">Multi-pass membrane protein</topology>
    </subcellularLocation>
    <subcellularLocation>
        <location evidence="6">Membrane</location>
        <topology evidence="6">Multi-pass membrane protein</topology>
    </subcellularLocation>
</comment>
<dbReference type="EMBL" id="DVOG01000082">
    <property type="protein sequence ID" value="HIV04143.1"/>
    <property type="molecule type" value="Genomic_DNA"/>
</dbReference>
<reference evidence="9" key="2">
    <citation type="journal article" date="2021" name="PeerJ">
        <title>Extensive microbial diversity within the chicken gut microbiome revealed by metagenomics and culture.</title>
        <authorList>
            <person name="Gilroy R."/>
            <person name="Ravi A."/>
            <person name="Getino M."/>
            <person name="Pursley I."/>
            <person name="Horton D.L."/>
            <person name="Alikhan N.F."/>
            <person name="Baker D."/>
            <person name="Gharbi K."/>
            <person name="Hall N."/>
            <person name="Watson M."/>
            <person name="Adriaenssens E.M."/>
            <person name="Foster-Nyarko E."/>
            <person name="Jarju S."/>
            <person name="Secka A."/>
            <person name="Antonio M."/>
            <person name="Oren A."/>
            <person name="Chaudhuri R.R."/>
            <person name="La Ragione R."/>
            <person name="Hildebrand F."/>
            <person name="Pallen M.J."/>
        </authorList>
    </citation>
    <scope>NUCLEOTIDE SEQUENCE</scope>
    <source>
        <strain evidence="9">10669</strain>
    </source>
</reference>
<evidence type="ECO:0000313" key="10">
    <source>
        <dbReference type="Proteomes" id="UP000886812"/>
    </source>
</evidence>
<evidence type="ECO:0000259" key="8">
    <source>
        <dbReference type="Pfam" id="PF00361"/>
    </source>
</evidence>
<feature type="transmembrane region" description="Helical" evidence="7">
    <location>
        <begin position="289"/>
        <end position="307"/>
    </location>
</feature>
<dbReference type="EC" id="1.6.5.-" evidence="9"/>
<evidence type="ECO:0000256" key="5">
    <source>
        <dbReference type="ARBA" id="ARBA00023136"/>
    </source>
</evidence>
<dbReference type="GO" id="GO:0042773">
    <property type="term" value="P:ATP synthesis coupled electron transport"/>
    <property type="evidence" value="ECO:0007669"/>
    <property type="project" value="InterPro"/>
</dbReference>
<organism evidence="9 10">
    <name type="scientific">Candidatus Spyradosoma merdigallinarum</name>
    <dbReference type="NCBI Taxonomy" id="2840950"/>
    <lineage>
        <taxon>Bacteria</taxon>
        <taxon>Pseudomonadati</taxon>
        <taxon>Verrucomicrobiota</taxon>
        <taxon>Opitutia</taxon>
        <taxon>Opitutia incertae sedis</taxon>
        <taxon>Candidatus Spyradosoma</taxon>
    </lineage>
</organism>
<evidence type="ECO:0000256" key="4">
    <source>
        <dbReference type="ARBA" id="ARBA00022989"/>
    </source>
</evidence>
<proteinExistence type="inferred from homology"/>
<dbReference type="GO" id="GO:0008137">
    <property type="term" value="F:NADH dehydrogenase (ubiquinone) activity"/>
    <property type="evidence" value="ECO:0007669"/>
    <property type="project" value="InterPro"/>
</dbReference>
<evidence type="ECO:0000256" key="7">
    <source>
        <dbReference type="SAM" id="Phobius"/>
    </source>
</evidence>